<feature type="chain" id="PRO_5010558348" description="WGxxGxxG-CTERM domain-containing protein" evidence="3">
    <location>
        <begin position="30"/>
        <end position="90"/>
    </location>
</feature>
<feature type="compositionally biased region" description="Low complexity" evidence="1">
    <location>
        <begin position="31"/>
        <end position="42"/>
    </location>
</feature>
<keyword evidence="2" id="KW-1133">Transmembrane helix</keyword>
<protein>
    <recommendedName>
        <fullName evidence="6">WGxxGxxG-CTERM domain-containing protein</fullName>
    </recommendedName>
</protein>
<evidence type="ECO:0000313" key="5">
    <source>
        <dbReference type="Proteomes" id="UP000185984"/>
    </source>
</evidence>
<evidence type="ECO:0000256" key="1">
    <source>
        <dbReference type="SAM" id="MobiDB-lite"/>
    </source>
</evidence>
<accession>A0A1U7HCI7</accession>
<comment type="caution">
    <text evidence="4">The sequence shown here is derived from an EMBL/GenBank/DDBJ whole genome shotgun (WGS) entry which is preliminary data.</text>
</comment>
<feature type="region of interest" description="Disordered" evidence="1">
    <location>
        <begin position="25"/>
        <end position="45"/>
    </location>
</feature>
<evidence type="ECO:0000313" key="4">
    <source>
        <dbReference type="EMBL" id="OKH21274.1"/>
    </source>
</evidence>
<proteinExistence type="predicted"/>
<evidence type="ECO:0000256" key="3">
    <source>
        <dbReference type="SAM" id="SignalP"/>
    </source>
</evidence>
<dbReference type="RefSeq" id="WP_073551587.1">
    <property type="nucleotide sequence ID" value="NZ_CAWMVK010000021.1"/>
</dbReference>
<gene>
    <name evidence="4" type="ORF">NIES1031_22050</name>
</gene>
<dbReference type="OrthoDB" id="427228at2"/>
<keyword evidence="3" id="KW-0732">Signal</keyword>
<evidence type="ECO:0000256" key="2">
    <source>
        <dbReference type="SAM" id="Phobius"/>
    </source>
</evidence>
<dbReference type="AlphaFoldDB" id="A0A1U7HCI7"/>
<dbReference type="NCBIfam" id="NF041742">
    <property type="entry name" value="WGxxGxxG_fam"/>
    <property type="match status" value="1"/>
</dbReference>
<organism evidence="4 5">
    <name type="scientific">Chroogloeocystis siderophila 5.2 s.c.1</name>
    <dbReference type="NCBI Taxonomy" id="247279"/>
    <lineage>
        <taxon>Bacteria</taxon>
        <taxon>Bacillati</taxon>
        <taxon>Cyanobacteriota</taxon>
        <taxon>Cyanophyceae</taxon>
        <taxon>Oscillatoriophycideae</taxon>
        <taxon>Chroococcales</taxon>
        <taxon>Chroococcaceae</taxon>
        <taxon>Chroogloeocystis</taxon>
    </lineage>
</organism>
<dbReference type="NCBIfam" id="NF038039">
    <property type="entry name" value="WGxxGxxG-CTERM"/>
    <property type="match status" value="1"/>
</dbReference>
<evidence type="ECO:0008006" key="6">
    <source>
        <dbReference type="Google" id="ProtNLM"/>
    </source>
</evidence>
<reference evidence="4 5" key="1">
    <citation type="submission" date="2016-11" db="EMBL/GenBank/DDBJ databases">
        <title>Draft Genome Sequences of Nine Cyanobacterial Strains from Diverse Habitats.</title>
        <authorList>
            <person name="Zhu T."/>
            <person name="Hou S."/>
            <person name="Lu X."/>
            <person name="Hess W.R."/>
        </authorList>
    </citation>
    <scope>NUCLEOTIDE SEQUENCE [LARGE SCALE GENOMIC DNA]</scope>
    <source>
        <strain evidence="4 5">5.2 s.c.1</strain>
    </source>
</reference>
<dbReference type="EMBL" id="MRCC01000028">
    <property type="protein sequence ID" value="OKH21274.1"/>
    <property type="molecule type" value="Genomic_DNA"/>
</dbReference>
<name>A0A1U7HCI7_9CHRO</name>
<feature type="signal peptide" evidence="3">
    <location>
        <begin position="1"/>
        <end position="29"/>
    </location>
</feature>
<sequence>MKPSFSKTVGASIIALSVAVAPLSLPANAQTTTNPNTTTTTTVQETRDDNNSWGWLGLLGLIGLAGLFRQPKRTVAYRDPAETGTTTTRY</sequence>
<feature type="transmembrane region" description="Helical" evidence="2">
    <location>
        <begin position="53"/>
        <end position="68"/>
    </location>
</feature>
<keyword evidence="2" id="KW-0812">Transmembrane</keyword>
<keyword evidence="2" id="KW-0472">Membrane</keyword>
<dbReference type="Proteomes" id="UP000185984">
    <property type="component" value="Unassembled WGS sequence"/>
</dbReference>
<keyword evidence="5" id="KW-1185">Reference proteome</keyword>